<dbReference type="AlphaFoldDB" id="A0A7C9GPR8"/>
<protein>
    <submittedName>
        <fullName evidence="3">Class I SAM-dependent methyltransferase</fullName>
    </submittedName>
</protein>
<dbReference type="RefSeq" id="WP_152577553.1">
    <property type="nucleotide sequence ID" value="NZ_JAATJI010000001.1"/>
</dbReference>
<dbReference type="EMBL" id="WIOL01000002">
    <property type="protein sequence ID" value="MQT17133.1"/>
    <property type="molecule type" value="Genomic_DNA"/>
</dbReference>
<organism evidence="3 4">
    <name type="scientific">Sandarakinorhabdus fusca</name>
    <dbReference type="NCBI Taxonomy" id="1439888"/>
    <lineage>
        <taxon>Bacteria</taxon>
        <taxon>Pseudomonadati</taxon>
        <taxon>Pseudomonadota</taxon>
        <taxon>Alphaproteobacteria</taxon>
        <taxon>Sphingomonadales</taxon>
        <taxon>Sphingosinicellaceae</taxon>
        <taxon>Sandarakinorhabdus</taxon>
    </lineage>
</organism>
<dbReference type="InterPro" id="IPR003788">
    <property type="entry name" value="NDUFAF7"/>
</dbReference>
<gene>
    <name evidence="3" type="ORF">F3168_07645</name>
</gene>
<dbReference type="Gene3D" id="3.40.50.12710">
    <property type="match status" value="1"/>
</dbReference>
<dbReference type="InterPro" id="IPR029063">
    <property type="entry name" value="SAM-dependent_MTases_sf"/>
</dbReference>
<proteinExistence type="predicted"/>
<evidence type="ECO:0000313" key="4">
    <source>
        <dbReference type="Proteomes" id="UP000481327"/>
    </source>
</evidence>
<name>A0A7C9GPR8_9SPHN</name>
<dbReference type="GO" id="GO:0032259">
    <property type="term" value="P:methylation"/>
    <property type="evidence" value="ECO:0007669"/>
    <property type="project" value="UniProtKB-KW"/>
</dbReference>
<reference evidence="3 4" key="1">
    <citation type="submission" date="2019-09" db="EMBL/GenBank/DDBJ databases">
        <title>Polymorphobacter sp. isolated from a lake in China.</title>
        <authorList>
            <person name="Liu Z."/>
        </authorList>
    </citation>
    <scope>NUCLEOTIDE SEQUENCE [LARGE SCALE GENOMIC DNA]</scope>
    <source>
        <strain evidence="3 4">D40P</strain>
    </source>
</reference>
<evidence type="ECO:0000256" key="2">
    <source>
        <dbReference type="ARBA" id="ARBA00022679"/>
    </source>
</evidence>
<dbReference type="InterPro" id="IPR038375">
    <property type="entry name" value="NDUFAF7_sf"/>
</dbReference>
<keyword evidence="1 3" id="KW-0489">Methyltransferase</keyword>
<dbReference type="PANTHER" id="PTHR12049:SF7">
    <property type="entry name" value="PROTEIN ARGININE METHYLTRANSFERASE NDUFAF7, MITOCHONDRIAL"/>
    <property type="match status" value="1"/>
</dbReference>
<comment type="caution">
    <text evidence="3">The sequence shown here is derived from an EMBL/GenBank/DDBJ whole genome shotgun (WGS) entry which is preliminary data.</text>
</comment>
<accession>A0A7C9GPR8</accession>
<dbReference type="Pfam" id="PF02636">
    <property type="entry name" value="Methyltransf_28"/>
    <property type="match status" value="1"/>
</dbReference>
<keyword evidence="4" id="KW-1185">Reference proteome</keyword>
<dbReference type="Proteomes" id="UP000481327">
    <property type="component" value="Unassembled WGS sequence"/>
</dbReference>
<dbReference type="GO" id="GO:0035243">
    <property type="term" value="F:protein-arginine omega-N symmetric methyltransferase activity"/>
    <property type="evidence" value="ECO:0007669"/>
    <property type="project" value="TreeGrafter"/>
</dbReference>
<dbReference type="OrthoDB" id="9794208at2"/>
<keyword evidence="2 3" id="KW-0808">Transferase</keyword>
<evidence type="ECO:0000313" key="3">
    <source>
        <dbReference type="EMBL" id="MQT17133.1"/>
    </source>
</evidence>
<sequence>MALAQRLAARIAAEGPMRLDAWMAACNAAYYAGRDPLGASGDFVTAPEISQMFGEIIGGWIGDLWARAGRPPARLVELGPGRGTLMADAQRVLARLPGFGAAVPLALVETSPVLRQTQQRQLAGEWFDRVEDLPDDRPLIVIANEFFDALPIRQCTATGAERAVGHVAGTTFEPVTIPSALGTPGEHGEAGAAVAAELGARLRRQGGAMLVIDYGYADAVAHDSLQALRHHAVADPFAAPGESDLTAHVDFTALGAAAGLRGWGPVAQGVWLARLGIEARARQLQAGAPPAVAAQVAAALVRLTAPAQMGNLFKVMAMTAPGWPVPAGFEP</sequence>
<dbReference type="PANTHER" id="PTHR12049">
    <property type="entry name" value="PROTEIN ARGININE METHYLTRANSFERASE NDUFAF7, MITOCHONDRIAL"/>
    <property type="match status" value="1"/>
</dbReference>
<evidence type="ECO:0000256" key="1">
    <source>
        <dbReference type="ARBA" id="ARBA00022603"/>
    </source>
</evidence>
<dbReference type="SUPFAM" id="SSF53335">
    <property type="entry name" value="S-adenosyl-L-methionine-dependent methyltransferases"/>
    <property type="match status" value="1"/>
</dbReference>